<dbReference type="Gene3D" id="3.30.2010.10">
    <property type="entry name" value="Metalloproteases ('zincins'), catalytic domain"/>
    <property type="match status" value="1"/>
</dbReference>
<dbReference type="InterPro" id="IPR053136">
    <property type="entry name" value="UTP_pyrophosphatase-like"/>
</dbReference>
<reference evidence="2 3" key="1">
    <citation type="submission" date="2017-09" db="EMBL/GenBank/DDBJ databases">
        <title>Depth-based differentiation of microbial function through sediment-hosted aquifers and enrichment of novel symbionts in the deep terrestrial subsurface.</title>
        <authorList>
            <person name="Probst A.J."/>
            <person name="Ladd B."/>
            <person name="Jarett J.K."/>
            <person name="Geller-Mcgrath D.E."/>
            <person name="Sieber C.M."/>
            <person name="Emerson J.B."/>
            <person name="Anantharaman K."/>
            <person name="Thomas B.C."/>
            <person name="Malmstrom R."/>
            <person name="Stieglmeier M."/>
            <person name="Klingl A."/>
            <person name="Woyke T."/>
            <person name="Ryan C.M."/>
            <person name="Banfield J.F."/>
        </authorList>
    </citation>
    <scope>NUCLEOTIDE SEQUENCE [LARGE SCALE GENOMIC DNA]</scope>
    <source>
        <strain evidence="2">CG11_big_fil_rev_8_21_14_0_20_36_20</strain>
    </source>
</reference>
<evidence type="ECO:0000259" key="1">
    <source>
        <dbReference type="Pfam" id="PF01863"/>
    </source>
</evidence>
<evidence type="ECO:0000313" key="2">
    <source>
        <dbReference type="EMBL" id="PIR06031.1"/>
    </source>
</evidence>
<dbReference type="PANTHER" id="PTHR30399">
    <property type="entry name" value="UNCHARACTERIZED PROTEIN YGJP"/>
    <property type="match status" value="1"/>
</dbReference>
<proteinExistence type="predicted"/>
<evidence type="ECO:0000313" key="3">
    <source>
        <dbReference type="Proteomes" id="UP000230564"/>
    </source>
</evidence>
<dbReference type="InterPro" id="IPR002725">
    <property type="entry name" value="YgjP-like_metallopeptidase"/>
</dbReference>
<name>A0A2H0NAW3_9BACT</name>
<dbReference type="EMBL" id="PCWQ01000023">
    <property type="protein sequence ID" value="PIR06031.1"/>
    <property type="molecule type" value="Genomic_DNA"/>
</dbReference>
<sequence length="185" mass="22289">MDQKNIKIAGQDYPYQLRRRFRARYVRLTIEHDGSLVVSAPRTYPLFLIKKFIVERWPWVARNLAKKKSHLSLLAIKHSFRQIESYKKSTRVLVKERLKYFKQFYNLNFGRVAIRNQKTRWGSCSSSKNLNFNYRLCLLPSDLADYIIVHELCHLREMNHSRKFWQLVGQSISDFKTHEQKLKRI</sequence>
<dbReference type="Pfam" id="PF01863">
    <property type="entry name" value="YgjP-like"/>
    <property type="match status" value="1"/>
</dbReference>
<dbReference type="AlphaFoldDB" id="A0A2H0NAW3"/>
<gene>
    <name evidence="2" type="ORF">COV55_04865</name>
</gene>
<keyword evidence="2" id="KW-0378">Hydrolase</keyword>
<accession>A0A2H0NAW3</accession>
<protein>
    <submittedName>
        <fullName evidence="2">Metal-dependent hydrolase</fullName>
    </submittedName>
</protein>
<dbReference type="PANTHER" id="PTHR30399:SF1">
    <property type="entry name" value="UTP PYROPHOSPHATASE"/>
    <property type="match status" value="1"/>
</dbReference>
<dbReference type="CDD" id="cd07344">
    <property type="entry name" value="M48_yhfN_like"/>
    <property type="match status" value="1"/>
</dbReference>
<dbReference type="GO" id="GO:0016787">
    <property type="term" value="F:hydrolase activity"/>
    <property type="evidence" value="ECO:0007669"/>
    <property type="project" value="UniProtKB-KW"/>
</dbReference>
<comment type="caution">
    <text evidence="2">The sequence shown here is derived from an EMBL/GenBank/DDBJ whole genome shotgun (WGS) entry which is preliminary data.</text>
</comment>
<feature type="domain" description="YgjP-like metallopeptidase" evidence="1">
    <location>
        <begin position="84"/>
        <end position="184"/>
    </location>
</feature>
<dbReference type="Proteomes" id="UP000230564">
    <property type="component" value="Unassembled WGS sequence"/>
</dbReference>
<organism evidence="2 3">
    <name type="scientific">Candidatus Komeilibacteria bacterium CG11_big_fil_rev_8_21_14_0_20_36_20</name>
    <dbReference type="NCBI Taxonomy" id="1974477"/>
    <lineage>
        <taxon>Bacteria</taxon>
        <taxon>Candidatus Komeiliibacteriota</taxon>
    </lineage>
</organism>